<proteinExistence type="predicted"/>
<dbReference type="Proteomes" id="UP000249324">
    <property type="component" value="Unassembled WGS sequence"/>
</dbReference>
<reference evidence="3" key="2">
    <citation type="submission" date="2018-05" db="EMBL/GenBank/DDBJ databases">
        <authorList>
            <person name="Lanie J.A."/>
            <person name="Ng W.-L."/>
            <person name="Kazmierczak K.M."/>
            <person name="Andrzejewski T.M."/>
            <person name="Davidsen T.M."/>
            <person name="Wayne K.J."/>
            <person name="Tettelin H."/>
            <person name="Glass J.I."/>
            <person name="Rusch D."/>
            <person name="Podicherti R."/>
            <person name="Tsui H.-C.T."/>
            <person name="Winkler M.E."/>
        </authorList>
    </citation>
    <scope>NUCLEOTIDE SEQUENCE</scope>
    <source>
        <strain evidence="3">ZC4RG45</strain>
    </source>
</reference>
<dbReference type="EMBL" id="QGUI01000453">
    <property type="protein sequence ID" value="PZM95688.1"/>
    <property type="molecule type" value="Genomic_DNA"/>
</dbReference>
<evidence type="ECO:0000313" key="4">
    <source>
        <dbReference type="Proteomes" id="UP000249324"/>
    </source>
</evidence>
<reference evidence="2" key="4">
    <citation type="submission" date="2023-08" db="EMBL/GenBank/DDBJ databases">
        <authorList>
            <person name="Guima S.E.S."/>
            <person name="Martins L.F."/>
            <person name="Silva A.M."/>
            <person name="Setubal J.C."/>
        </authorList>
    </citation>
    <scope>NUCLEOTIDE SEQUENCE</scope>
    <source>
        <strain evidence="2">ZC4RG45</strain>
    </source>
</reference>
<name>A0A2W4JC75_9PSEU</name>
<protein>
    <submittedName>
        <fullName evidence="3">Uncharacterized protein</fullName>
    </submittedName>
</protein>
<comment type="caution">
    <text evidence="3">The sequence shown here is derived from an EMBL/GenBank/DDBJ whole genome shotgun (WGS) entry which is preliminary data.</text>
</comment>
<reference evidence="2 4" key="3">
    <citation type="journal article" date="2021" name="BMC Genomics">
        <title>Genome-resolved metagenome and metatranscriptome analyses of thermophilic composting reveal key bacterial players and their metabolic interactions.</title>
        <authorList>
            <person name="Braga L.P.P."/>
            <person name="Pereira R.V."/>
            <person name="Martins L.F."/>
            <person name="Moura L.M.S."/>
            <person name="Sanchez F.B."/>
            <person name="Patane J.S.L."/>
            <person name="da Silva A.M."/>
            <person name="Setubal J.C."/>
        </authorList>
    </citation>
    <scope>NUCLEOTIDE SEQUENCE [LARGE SCALE GENOMIC DNA]</scope>
    <source>
        <strain evidence="2">ZC4RG45</strain>
    </source>
</reference>
<sequence length="400" mass="42849">MTETKSIADSLDVRPHDEGLKASAERALLRVPFAGDAYKLVRDIKQDLGEVDGLSDLDQAAKSMAANGAKFVTGCLADAVFFCMDPIGNLILAGLDILLELVQPLQDALHYVSGDGPSLSKAADNFATIAKGFVELSNDFDDTADKALKDWQEDAGNAARKAIAEFSRGIAGLGSVAGSISEVLKTWGIIMKVTEEVIKAIITEVVAWLITIWLPALATSVITCGASVAAATAASAHRVAAALTRIGRYLWMLGRLLDELGRFLVTCTEKLLKLAEQFRIGKLVKAGERTIPLIGSKATHDMFQVSNRVLTTMGGRLTNGVKEKFGFMVSKESLQALGKGAGVKSGIGTSKALYQEGKDAYQDTRSHEQTCDKSVKEPAFDKSKIGGDRDPAQVRRDLQM</sequence>
<reference evidence="2" key="1">
    <citation type="submission" date="2018-05" db="EMBL/GenBank/DDBJ databases">
        <authorList>
            <person name="Moura L."/>
            <person name="Setubal J.C."/>
        </authorList>
    </citation>
    <scope>NUCLEOTIDE SEQUENCE</scope>
    <source>
        <strain evidence="2">ZC4RG45</strain>
    </source>
</reference>
<feature type="region of interest" description="Disordered" evidence="1">
    <location>
        <begin position="358"/>
        <end position="400"/>
    </location>
</feature>
<dbReference type="STRING" id="1111738.GCA_000427905_01458"/>
<organism evidence="3">
    <name type="scientific">Thermocrispum agreste</name>
    <dbReference type="NCBI Taxonomy" id="37925"/>
    <lineage>
        <taxon>Bacteria</taxon>
        <taxon>Bacillati</taxon>
        <taxon>Actinomycetota</taxon>
        <taxon>Actinomycetes</taxon>
        <taxon>Pseudonocardiales</taxon>
        <taxon>Pseudonocardiaceae</taxon>
        <taxon>Thermocrispum</taxon>
    </lineage>
</organism>
<gene>
    <name evidence="2" type="ORF">DIU77_009625</name>
    <name evidence="3" type="ORF">DIU77_11990</name>
</gene>
<dbReference type="AlphaFoldDB" id="A0A2W4JC75"/>
<dbReference type="EMBL" id="QGUI02000102">
    <property type="protein sequence ID" value="MFO7192486.1"/>
    <property type="molecule type" value="Genomic_DNA"/>
</dbReference>
<evidence type="ECO:0000313" key="3">
    <source>
        <dbReference type="EMBL" id="PZM95688.1"/>
    </source>
</evidence>
<evidence type="ECO:0000256" key="1">
    <source>
        <dbReference type="SAM" id="MobiDB-lite"/>
    </source>
</evidence>
<evidence type="ECO:0000313" key="2">
    <source>
        <dbReference type="EMBL" id="MFO7192486.1"/>
    </source>
</evidence>
<accession>A0A2W4JC75</accession>